<evidence type="ECO:0000313" key="7">
    <source>
        <dbReference type="Proteomes" id="UP000244722"/>
    </source>
</evidence>
<dbReference type="AlphaFoldDB" id="A0A2T7A8Q2"/>
<dbReference type="OrthoDB" id="10039147at2759"/>
<keyword evidence="4" id="KW-0472">Membrane</keyword>
<feature type="region of interest" description="Disordered" evidence="5">
    <location>
        <begin position="1"/>
        <end position="61"/>
    </location>
</feature>
<dbReference type="GO" id="GO:0005509">
    <property type="term" value="F:calcium ion binding"/>
    <property type="evidence" value="ECO:0007669"/>
    <property type="project" value="InterPro"/>
</dbReference>
<evidence type="ECO:0000256" key="3">
    <source>
        <dbReference type="ARBA" id="ARBA00022989"/>
    </source>
</evidence>
<keyword evidence="3" id="KW-1133">Transmembrane helix</keyword>
<feature type="compositionally biased region" description="Basic and acidic residues" evidence="5">
    <location>
        <begin position="370"/>
        <end position="421"/>
    </location>
</feature>
<keyword evidence="7" id="KW-1185">Reference proteome</keyword>
<dbReference type="InterPro" id="IPR012879">
    <property type="entry name" value="CCDC47"/>
</dbReference>
<evidence type="ECO:0000256" key="5">
    <source>
        <dbReference type="SAM" id="MobiDB-lite"/>
    </source>
</evidence>
<keyword evidence="2" id="KW-0812">Transmembrane</keyword>
<feature type="compositionally biased region" description="Low complexity" evidence="5">
    <location>
        <begin position="43"/>
        <end position="56"/>
    </location>
</feature>
<comment type="caution">
    <text evidence="6">The sequence shown here is derived from an EMBL/GenBank/DDBJ whole genome shotgun (WGS) entry which is preliminary data.</text>
</comment>
<protein>
    <recommendedName>
        <fullName evidence="8">DUF1682-domain-containing protein</fullName>
    </recommendedName>
</protein>
<evidence type="ECO:0000256" key="1">
    <source>
        <dbReference type="ARBA" id="ARBA00004167"/>
    </source>
</evidence>
<dbReference type="Proteomes" id="UP000244722">
    <property type="component" value="Unassembled WGS sequence"/>
</dbReference>
<organism evidence="6 7">
    <name type="scientific">Tuber borchii</name>
    <name type="common">White truffle</name>
    <dbReference type="NCBI Taxonomy" id="42251"/>
    <lineage>
        <taxon>Eukaryota</taxon>
        <taxon>Fungi</taxon>
        <taxon>Dikarya</taxon>
        <taxon>Ascomycota</taxon>
        <taxon>Pezizomycotina</taxon>
        <taxon>Pezizomycetes</taxon>
        <taxon>Pezizales</taxon>
        <taxon>Tuberaceae</taxon>
        <taxon>Tuber</taxon>
    </lineage>
</organism>
<dbReference type="EMBL" id="NESQ01000004">
    <property type="protein sequence ID" value="PUU84082.1"/>
    <property type="molecule type" value="Genomic_DNA"/>
</dbReference>
<dbReference type="Pfam" id="PF07946">
    <property type="entry name" value="CCDC47"/>
    <property type="match status" value="1"/>
</dbReference>
<comment type="subcellular location">
    <subcellularLocation>
        <location evidence="1">Membrane</location>
        <topology evidence="1">Single-pass membrane protein</topology>
    </subcellularLocation>
</comment>
<dbReference type="GO" id="GO:0016020">
    <property type="term" value="C:membrane"/>
    <property type="evidence" value="ECO:0007669"/>
    <property type="project" value="UniProtKB-SubCell"/>
</dbReference>
<name>A0A2T7A8Q2_TUBBO</name>
<sequence>MAQKYLGKILGDEKKKAESSIASDDDFADFATPSPATPPPAPESAAASSLTSISASPTPTGPPIKFDGPWYALWERHSLGEFQFEGYILLLLLGVLGWHLWGTRRNRAIAKKFFGNINPVLCQEFAYVGFDPYSQANTGQVVTADYALKENHPLEFITYASGRQNVAFMHTTIKLQRRSNPITWFGEHLFAFFFESIPTPTDNATITISPFDGQDSGKSGLSSKYDSFVWALVNKNHMKRWREDRYDLSLTRTSDWDGLPNWLAVMSESKEIGDTVLTKELKEAVVDCQDILEYLIVSDQPIDKPTTLAETAPKKRVILQVNIPSDTAPATLPKLLQAFIRLVDHLAAVAHFRPEVLRKVKAVREDEAKKLQKQVDEEKAEERQLKRDEDKKIEREKKLHGMSAKEQKKFLEKEREKETHKAMKRQTKK</sequence>
<dbReference type="GO" id="GO:0005783">
    <property type="term" value="C:endoplasmic reticulum"/>
    <property type="evidence" value="ECO:0007669"/>
    <property type="project" value="InterPro"/>
</dbReference>
<evidence type="ECO:0008006" key="8">
    <source>
        <dbReference type="Google" id="ProtNLM"/>
    </source>
</evidence>
<accession>A0A2T7A8Q2</accession>
<reference evidence="6 7" key="1">
    <citation type="submission" date="2017-04" db="EMBL/GenBank/DDBJ databases">
        <title>Draft genome sequence of Tuber borchii Vittad., a whitish edible truffle.</title>
        <authorList>
            <consortium name="DOE Joint Genome Institute"/>
            <person name="Murat C."/>
            <person name="Kuo A."/>
            <person name="Barry K.W."/>
            <person name="Clum A."/>
            <person name="Dockter R.B."/>
            <person name="Fauchery L."/>
            <person name="Iotti M."/>
            <person name="Kohler A."/>
            <person name="Labutti K."/>
            <person name="Lindquist E.A."/>
            <person name="Lipzen A."/>
            <person name="Ohm R.A."/>
            <person name="Wang M."/>
            <person name="Grigoriev I.V."/>
            <person name="Zambonelli A."/>
            <person name="Martin F.M."/>
        </authorList>
    </citation>
    <scope>NUCLEOTIDE SEQUENCE [LARGE SCALE GENOMIC DNA]</scope>
    <source>
        <strain evidence="6 7">Tbo3840</strain>
    </source>
</reference>
<dbReference type="GO" id="GO:0032469">
    <property type="term" value="P:endoplasmic reticulum calcium ion homeostasis"/>
    <property type="evidence" value="ECO:0007669"/>
    <property type="project" value="InterPro"/>
</dbReference>
<dbReference type="STRING" id="42251.A0A2T7A8Q2"/>
<gene>
    <name evidence="6" type="ORF">B9Z19DRAFT_1118387</name>
</gene>
<evidence type="ECO:0000256" key="4">
    <source>
        <dbReference type="ARBA" id="ARBA00023136"/>
    </source>
</evidence>
<evidence type="ECO:0000313" key="6">
    <source>
        <dbReference type="EMBL" id="PUU84082.1"/>
    </source>
</evidence>
<feature type="region of interest" description="Disordered" evidence="5">
    <location>
        <begin position="370"/>
        <end position="429"/>
    </location>
</feature>
<dbReference type="PANTHER" id="PTHR12883">
    <property type="entry name" value="ADIPOCYTE-SPECIFIC PROTEIN 4-RELATED"/>
    <property type="match status" value="1"/>
</dbReference>
<dbReference type="PANTHER" id="PTHR12883:SF0">
    <property type="entry name" value="PAT COMPLEX SUBUNIT CCDC47"/>
    <property type="match status" value="1"/>
</dbReference>
<evidence type="ECO:0000256" key="2">
    <source>
        <dbReference type="ARBA" id="ARBA00022692"/>
    </source>
</evidence>
<proteinExistence type="predicted"/>